<name>A0ACC1IXQ2_9FUNG</name>
<organism evidence="1 2">
    <name type="scientific">Linderina macrospora</name>
    <dbReference type="NCBI Taxonomy" id="4868"/>
    <lineage>
        <taxon>Eukaryota</taxon>
        <taxon>Fungi</taxon>
        <taxon>Fungi incertae sedis</taxon>
        <taxon>Zoopagomycota</taxon>
        <taxon>Kickxellomycotina</taxon>
        <taxon>Kickxellomycetes</taxon>
        <taxon>Kickxellales</taxon>
        <taxon>Kickxellaceae</taxon>
        <taxon>Linderina</taxon>
    </lineage>
</organism>
<gene>
    <name evidence="1" type="primary">HRK1_2</name>
    <name evidence="1" type="ORF">FBU59_007293</name>
</gene>
<keyword evidence="1" id="KW-0808">Transferase</keyword>
<evidence type="ECO:0000313" key="1">
    <source>
        <dbReference type="EMBL" id="KAJ1926704.1"/>
    </source>
</evidence>
<dbReference type="EMBL" id="JANBPW010006906">
    <property type="protein sequence ID" value="KAJ1926704.1"/>
    <property type="molecule type" value="Genomic_DNA"/>
</dbReference>
<comment type="caution">
    <text evidence="1">The sequence shown here is derived from an EMBL/GenBank/DDBJ whole genome shotgun (WGS) entry which is preliminary data.</text>
</comment>
<sequence length="142" mass="16453">TPFQKEPSKVVGVCGSDPYIAPEVLQSRRQLPYYAQVADIWSVGIMYMCMTLLKFPWRIAETENDRNYGSYIRDWPRGREKLLAQLPTLRHDGKSVIEGMVHPSSTERMTMDQVLDSDWMKEIEVCHTNCPARSHTHHMKAE</sequence>
<protein>
    <submittedName>
        <fullName evidence="1">Serine/threonine protein kinase</fullName>
    </submittedName>
</protein>
<evidence type="ECO:0000313" key="2">
    <source>
        <dbReference type="Proteomes" id="UP001150603"/>
    </source>
</evidence>
<keyword evidence="2" id="KW-1185">Reference proteome</keyword>
<feature type="non-terminal residue" evidence="1">
    <location>
        <position position="1"/>
    </location>
</feature>
<accession>A0ACC1IXQ2</accession>
<dbReference type="Proteomes" id="UP001150603">
    <property type="component" value="Unassembled WGS sequence"/>
</dbReference>
<keyword evidence="1" id="KW-0418">Kinase</keyword>
<proteinExistence type="predicted"/>
<reference evidence="1" key="1">
    <citation type="submission" date="2022-07" db="EMBL/GenBank/DDBJ databases">
        <title>Phylogenomic reconstructions and comparative analyses of Kickxellomycotina fungi.</title>
        <authorList>
            <person name="Reynolds N.K."/>
            <person name="Stajich J.E."/>
            <person name="Barry K."/>
            <person name="Grigoriev I.V."/>
            <person name="Crous P."/>
            <person name="Smith M.E."/>
        </authorList>
    </citation>
    <scope>NUCLEOTIDE SEQUENCE</scope>
    <source>
        <strain evidence="1">NRRL 5244</strain>
    </source>
</reference>
<keyword evidence="1" id="KW-0723">Serine/threonine-protein kinase</keyword>